<comment type="caution">
    <text evidence="1">The sequence shown here is derived from an EMBL/GenBank/DDBJ whole genome shotgun (WGS) entry which is preliminary data.</text>
</comment>
<dbReference type="AlphaFoldDB" id="A0A8J2PDF7"/>
<reference evidence="1" key="1">
    <citation type="submission" date="2021-06" db="EMBL/GenBank/DDBJ databases">
        <authorList>
            <person name="Hodson N. C."/>
            <person name="Mongue J. A."/>
            <person name="Jaron S. K."/>
        </authorList>
    </citation>
    <scope>NUCLEOTIDE SEQUENCE</scope>
</reference>
<gene>
    <name evidence="1" type="ORF">AFUS01_LOCUS28049</name>
</gene>
<name>A0A8J2PDF7_9HEXA</name>
<evidence type="ECO:0000313" key="2">
    <source>
        <dbReference type="Proteomes" id="UP000708208"/>
    </source>
</evidence>
<accession>A0A8J2PDF7</accession>
<proteinExistence type="predicted"/>
<organism evidence="1 2">
    <name type="scientific">Allacma fusca</name>
    <dbReference type="NCBI Taxonomy" id="39272"/>
    <lineage>
        <taxon>Eukaryota</taxon>
        <taxon>Metazoa</taxon>
        <taxon>Ecdysozoa</taxon>
        <taxon>Arthropoda</taxon>
        <taxon>Hexapoda</taxon>
        <taxon>Collembola</taxon>
        <taxon>Symphypleona</taxon>
        <taxon>Sminthuridae</taxon>
        <taxon>Allacma</taxon>
    </lineage>
</organism>
<protein>
    <submittedName>
        <fullName evidence="1">Uncharacterized protein</fullName>
    </submittedName>
</protein>
<dbReference type="EMBL" id="CAJVCH010395379">
    <property type="protein sequence ID" value="CAG7817483.1"/>
    <property type="molecule type" value="Genomic_DNA"/>
</dbReference>
<sequence length="66" mass="7712">MEDSRNEKRHLMFPNKFLRQDSESARLTQRELSIDDKQELLKSMQTIRIFAKVINGIVPSHKGVSL</sequence>
<evidence type="ECO:0000313" key="1">
    <source>
        <dbReference type="EMBL" id="CAG7817483.1"/>
    </source>
</evidence>
<keyword evidence="2" id="KW-1185">Reference proteome</keyword>
<dbReference type="Proteomes" id="UP000708208">
    <property type="component" value="Unassembled WGS sequence"/>
</dbReference>